<name>A0A4R8MP07_LEPME</name>
<dbReference type="EMBL" id="SORO01000005">
    <property type="protein sequence ID" value="TDY66755.1"/>
    <property type="molecule type" value="Genomic_DNA"/>
</dbReference>
<feature type="chain" id="PRO_5020464614" description="Lipoprotein" evidence="1">
    <location>
        <begin position="20"/>
        <end position="227"/>
    </location>
</feature>
<dbReference type="Proteomes" id="UP000294684">
    <property type="component" value="Unassembled WGS sequence"/>
</dbReference>
<keyword evidence="1" id="KW-0732">Signal</keyword>
<comment type="caution">
    <text evidence="2">The sequence shown here is derived from an EMBL/GenBank/DDBJ whole genome shotgun (WGS) entry which is preliminary data.</text>
</comment>
<dbReference type="AlphaFoldDB" id="A0A4R8MP07"/>
<keyword evidence="3" id="KW-1185">Reference proteome</keyword>
<evidence type="ECO:0000256" key="1">
    <source>
        <dbReference type="SAM" id="SignalP"/>
    </source>
</evidence>
<proteinExistence type="predicted"/>
<feature type="signal peptide" evidence="1">
    <location>
        <begin position="1"/>
        <end position="19"/>
    </location>
</feature>
<dbReference type="OrthoDB" id="331207at2"/>
<organism evidence="2 3">
    <name type="scientific">Leptospira meyeri</name>
    <dbReference type="NCBI Taxonomy" id="29508"/>
    <lineage>
        <taxon>Bacteria</taxon>
        <taxon>Pseudomonadati</taxon>
        <taxon>Spirochaetota</taxon>
        <taxon>Spirochaetia</taxon>
        <taxon>Leptospirales</taxon>
        <taxon>Leptospiraceae</taxon>
        <taxon>Leptospira</taxon>
    </lineage>
</organism>
<evidence type="ECO:0008006" key="4">
    <source>
        <dbReference type="Google" id="ProtNLM"/>
    </source>
</evidence>
<evidence type="ECO:0000313" key="3">
    <source>
        <dbReference type="Proteomes" id="UP000294684"/>
    </source>
</evidence>
<protein>
    <recommendedName>
        <fullName evidence="4">Lipoprotein</fullName>
    </recommendedName>
</protein>
<reference evidence="2 3" key="1">
    <citation type="submission" date="2019-03" db="EMBL/GenBank/DDBJ databases">
        <title>Genomic Encyclopedia of Archaeal and Bacterial Type Strains, Phase II (KMG-II): from individual species to whole genera.</title>
        <authorList>
            <person name="Goeker M."/>
        </authorList>
    </citation>
    <scope>NUCLEOTIDE SEQUENCE [LARGE SCALE GENOMIC DNA]</scope>
    <source>
        <strain evidence="2 3">DSM 21537</strain>
    </source>
</reference>
<accession>A0A4R8MP07</accession>
<evidence type="ECO:0000313" key="2">
    <source>
        <dbReference type="EMBL" id="TDY66755.1"/>
    </source>
</evidence>
<dbReference type="PROSITE" id="PS51257">
    <property type="entry name" value="PROKAR_LIPOPROTEIN"/>
    <property type="match status" value="1"/>
</dbReference>
<dbReference type="GeneID" id="79829119"/>
<gene>
    <name evidence="2" type="ORF">CLV96_3865</name>
</gene>
<dbReference type="STRING" id="1193051.LEP1GSC017_0404"/>
<sequence>MKKIFVCIVVSLTSCSSLTLVSPGITSEHRLNQSSKLKFEESSFYGTNIYQLNGFYIEKENTNLVLNDPNNIHHSKFKDQFEANISEEDILILVEVCFDKDKFKQKTLDLDLYQFELNGNPSNDTLEVIYPYSFRMKGNRYQLERPILINENYPNQKNVIKTADEFVTCSRTFLKFKKEFQKDGKNILKIMTPRKSVSTFEFYIHNGNFLIQKSDDIELKVKVKSEV</sequence>
<dbReference type="RefSeq" id="WP_040917511.1">
    <property type="nucleotide sequence ID" value="NZ_SORO01000005.1"/>
</dbReference>